<name>A0ABU7FTX1_9ACTN</name>
<keyword evidence="2" id="KW-1185">Reference proteome</keyword>
<reference evidence="1" key="1">
    <citation type="submission" date="2024-01" db="EMBL/GenBank/DDBJ databases">
        <title>First draft genome sequence data of TA4-1, the type strain of Gram-positive actinobacterium Streptomyces chiangmaiensis.</title>
        <authorList>
            <person name="Yasawong M."/>
            <person name="Nantapong N."/>
        </authorList>
    </citation>
    <scope>NUCLEOTIDE SEQUENCE</scope>
    <source>
        <strain evidence="1">TA4-1</strain>
    </source>
</reference>
<dbReference type="Proteomes" id="UP001333996">
    <property type="component" value="Unassembled WGS sequence"/>
</dbReference>
<organism evidence="1 2">
    <name type="scientific">Streptomyces chiangmaiensis</name>
    <dbReference type="NCBI Taxonomy" id="766497"/>
    <lineage>
        <taxon>Bacteria</taxon>
        <taxon>Bacillati</taxon>
        <taxon>Actinomycetota</taxon>
        <taxon>Actinomycetes</taxon>
        <taxon>Kitasatosporales</taxon>
        <taxon>Streptomycetaceae</taxon>
        <taxon>Streptomyces</taxon>
    </lineage>
</organism>
<evidence type="ECO:0000313" key="1">
    <source>
        <dbReference type="EMBL" id="MED7827404.1"/>
    </source>
</evidence>
<accession>A0ABU7FTX1</accession>
<comment type="caution">
    <text evidence="1">The sequence shown here is derived from an EMBL/GenBank/DDBJ whole genome shotgun (WGS) entry which is preliminary data.</text>
</comment>
<dbReference type="EMBL" id="JAYWVC010000230">
    <property type="protein sequence ID" value="MED7827404.1"/>
    <property type="molecule type" value="Genomic_DNA"/>
</dbReference>
<protein>
    <submittedName>
        <fullName evidence="1">Uncharacterized protein</fullName>
    </submittedName>
</protein>
<evidence type="ECO:0000313" key="2">
    <source>
        <dbReference type="Proteomes" id="UP001333996"/>
    </source>
</evidence>
<gene>
    <name evidence="1" type="ORF">VXC91_37270</name>
</gene>
<proteinExistence type="predicted"/>
<dbReference type="RefSeq" id="WP_329511786.1">
    <property type="nucleotide sequence ID" value="NZ_BAAAYZ010000140.1"/>
</dbReference>
<sequence>MKDSVRPALGGVAPSLGPAAAAWADALAAGVLRGRPVSGFGNWFSDLR</sequence>